<accession>A0A679J8G0</accession>
<evidence type="ECO:0000259" key="5">
    <source>
        <dbReference type="PROSITE" id="PS50949"/>
    </source>
</evidence>
<reference evidence="6" key="1">
    <citation type="submission" date="2019-12" db="EMBL/GenBank/DDBJ databases">
        <authorList>
            <person name="Cremers G."/>
        </authorList>
    </citation>
    <scope>NUCLEOTIDE SEQUENCE</scope>
    <source>
        <strain evidence="6">Vvax</strain>
    </source>
</reference>
<gene>
    <name evidence="6" type="ORF">VVAX_06246</name>
</gene>
<dbReference type="AlphaFoldDB" id="A0A679J8G0"/>
<feature type="compositionally biased region" description="Polar residues" evidence="4">
    <location>
        <begin position="1"/>
        <end position="20"/>
    </location>
</feature>
<evidence type="ECO:0000256" key="4">
    <source>
        <dbReference type="SAM" id="MobiDB-lite"/>
    </source>
</evidence>
<dbReference type="GO" id="GO:0003700">
    <property type="term" value="F:DNA-binding transcription factor activity"/>
    <property type="evidence" value="ECO:0007669"/>
    <property type="project" value="InterPro"/>
</dbReference>
<dbReference type="SUPFAM" id="SSF46785">
    <property type="entry name" value="Winged helix' DNA-binding domain"/>
    <property type="match status" value="1"/>
</dbReference>
<keyword evidence="3" id="KW-0804">Transcription</keyword>
<dbReference type="InterPro" id="IPR011711">
    <property type="entry name" value="GntR_C"/>
</dbReference>
<dbReference type="Gene3D" id="1.20.120.530">
    <property type="entry name" value="GntR ligand-binding domain-like"/>
    <property type="match status" value="1"/>
</dbReference>
<organism evidence="6">
    <name type="scientific">Variovorax paradoxus</name>
    <dbReference type="NCBI Taxonomy" id="34073"/>
    <lineage>
        <taxon>Bacteria</taxon>
        <taxon>Pseudomonadati</taxon>
        <taxon>Pseudomonadota</taxon>
        <taxon>Betaproteobacteria</taxon>
        <taxon>Burkholderiales</taxon>
        <taxon>Comamonadaceae</taxon>
        <taxon>Variovorax</taxon>
    </lineage>
</organism>
<sequence>MLPTLLGTNPSDTPDAMSQNPPSPTEELQGATRASMVFERLREDILEGRLAPGEKLRIEALEARYEVGASPIREALNRLISVRLVEQFERRGFRVAALSRDDLIDLVRARRLLNEVVVRESLLHGDQAWEDEVVLAYHRMWRCPMTSPTGQTHREWEVLHRRFHASLIAACPSKWLIDFHELLFDASDRYRRLNVRERDLEHTRTEHREIMEAVVSRDVPLAVQRLNDSIDTLLSHADALCIAPRG</sequence>
<feature type="domain" description="HTH gntR-type" evidence="5">
    <location>
        <begin position="31"/>
        <end position="98"/>
    </location>
</feature>
<dbReference type="GO" id="GO:0003677">
    <property type="term" value="F:DNA binding"/>
    <property type="evidence" value="ECO:0007669"/>
    <property type="project" value="UniProtKB-KW"/>
</dbReference>
<dbReference type="Gene3D" id="1.10.10.10">
    <property type="entry name" value="Winged helix-like DNA-binding domain superfamily/Winged helix DNA-binding domain"/>
    <property type="match status" value="1"/>
</dbReference>
<protein>
    <recommendedName>
        <fullName evidence="5">HTH gntR-type domain-containing protein</fullName>
    </recommendedName>
</protein>
<dbReference type="CDD" id="cd07377">
    <property type="entry name" value="WHTH_GntR"/>
    <property type="match status" value="1"/>
</dbReference>
<dbReference type="PROSITE" id="PS50949">
    <property type="entry name" value="HTH_GNTR"/>
    <property type="match status" value="1"/>
</dbReference>
<dbReference type="PANTHER" id="PTHR43537:SF20">
    <property type="entry name" value="HTH-TYPE TRANSCRIPTIONAL REPRESSOR GLAR"/>
    <property type="match status" value="1"/>
</dbReference>
<dbReference type="InterPro" id="IPR008920">
    <property type="entry name" value="TF_FadR/GntR_C"/>
</dbReference>
<evidence type="ECO:0000256" key="2">
    <source>
        <dbReference type="ARBA" id="ARBA00023125"/>
    </source>
</evidence>
<evidence type="ECO:0000256" key="1">
    <source>
        <dbReference type="ARBA" id="ARBA00023015"/>
    </source>
</evidence>
<dbReference type="RefSeq" id="WP_339094154.1">
    <property type="nucleotide sequence ID" value="NZ_LR743508.1"/>
</dbReference>
<feature type="region of interest" description="Disordered" evidence="4">
    <location>
        <begin position="1"/>
        <end position="31"/>
    </location>
</feature>
<name>A0A679J8G0_VARPD</name>
<dbReference type="Pfam" id="PF07729">
    <property type="entry name" value="FCD"/>
    <property type="match status" value="1"/>
</dbReference>
<keyword evidence="1" id="KW-0805">Transcription regulation</keyword>
<dbReference type="SMART" id="SM00345">
    <property type="entry name" value="HTH_GNTR"/>
    <property type="match status" value="1"/>
</dbReference>
<evidence type="ECO:0000256" key="3">
    <source>
        <dbReference type="ARBA" id="ARBA00023163"/>
    </source>
</evidence>
<dbReference type="InterPro" id="IPR036390">
    <property type="entry name" value="WH_DNA-bd_sf"/>
</dbReference>
<dbReference type="EMBL" id="LR743508">
    <property type="protein sequence ID" value="CAA2109974.1"/>
    <property type="molecule type" value="Genomic_DNA"/>
</dbReference>
<dbReference type="Pfam" id="PF00392">
    <property type="entry name" value="GntR"/>
    <property type="match status" value="1"/>
</dbReference>
<dbReference type="InterPro" id="IPR000524">
    <property type="entry name" value="Tscrpt_reg_HTH_GntR"/>
</dbReference>
<evidence type="ECO:0000313" key="6">
    <source>
        <dbReference type="EMBL" id="CAA2109974.1"/>
    </source>
</evidence>
<dbReference type="InterPro" id="IPR036388">
    <property type="entry name" value="WH-like_DNA-bd_sf"/>
</dbReference>
<dbReference type="SMART" id="SM00895">
    <property type="entry name" value="FCD"/>
    <property type="match status" value="1"/>
</dbReference>
<proteinExistence type="predicted"/>
<dbReference type="SUPFAM" id="SSF48008">
    <property type="entry name" value="GntR ligand-binding domain-like"/>
    <property type="match status" value="1"/>
</dbReference>
<dbReference type="PANTHER" id="PTHR43537">
    <property type="entry name" value="TRANSCRIPTIONAL REGULATOR, GNTR FAMILY"/>
    <property type="match status" value="1"/>
</dbReference>
<keyword evidence="2" id="KW-0238">DNA-binding</keyword>